<dbReference type="EMBL" id="LR792632">
    <property type="protein sequence ID" value="CAB3289363.1"/>
    <property type="molecule type" value="Genomic_DNA"/>
</dbReference>
<proteinExistence type="predicted"/>
<evidence type="ECO:0000256" key="1">
    <source>
        <dbReference type="SAM" id="Phobius"/>
    </source>
</evidence>
<feature type="transmembrane region" description="Helical" evidence="1">
    <location>
        <begin position="5"/>
        <end position="27"/>
    </location>
</feature>
<keyword evidence="3" id="KW-1185">Reference proteome</keyword>
<keyword evidence="1" id="KW-1133">Transmembrane helix</keyword>
<evidence type="ECO:0000313" key="3">
    <source>
        <dbReference type="Proteomes" id="UP000679213"/>
    </source>
</evidence>
<dbReference type="AlphaFoldDB" id="A0A8D6SWG3"/>
<name>A0A8D6SWG3_9EURY</name>
<keyword evidence="1" id="KW-0812">Transmembrane</keyword>
<sequence>MDINFIEFIILVLIFGCIFILVLNMLFKELFDLYETIKEIEIRSIVITLVSLGISILFIKLLNIKFTVSNLSYIKNYLLLKYLKMTYYGGFY</sequence>
<feature type="transmembrane region" description="Helical" evidence="1">
    <location>
        <begin position="42"/>
        <end position="62"/>
    </location>
</feature>
<dbReference type="KEGG" id="mesg:MLAUSG7_1187"/>
<dbReference type="Proteomes" id="UP000679213">
    <property type="component" value="Chromosome I"/>
</dbReference>
<protein>
    <submittedName>
        <fullName evidence="2">Uncharacterized protein</fullName>
    </submittedName>
</protein>
<dbReference type="RefSeq" id="WP_214399534.1">
    <property type="nucleotide sequence ID" value="NZ_LR792632.1"/>
</dbReference>
<gene>
    <name evidence="2" type="ORF">MLAUSG7_1187</name>
</gene>
<dbReference type="GeneID" id="65883982"/>
<reference evidence="2 3" key="1">
    <citation type="submission" date="2020-04" db="EMBL/GenBank/DDBJ databases">
        <authorList>
            <consortium name="Genoscope - CEA"/>
            <person name="William W."/>
        </authorList>
    </citation>
    <scope>NUCLEOTIDE SEQUENCE [LARGE SCALE GENOMIC DNA]</scope>
    <source>
        <strain evidence="2 3">SG7</strain>
    </source>
</reference>
<accession>A0A8D6SWG3</accession>
<organism evidence="2 3">
    <name type="scientific">Methanocaldococcus lauensis</name>
    <dbReference type="NCBI Taxonomy" id="2546128"/>
    <lineage>
        <taxon>Archaea</taxon>
        <taxon>Methanobacteriati</taxon>
        <taxon>Methanobacteriota</taxon>
        <taxon>Methanomada group</taxon>
        <taxon>Methanococci</taxon>
        <taxon>Methanococcales</taxon>
        <taxon>Methanocaldococcaceae</taxon>
        <taxon>Methanocaldococcus</taxon>
    </lineage>
</organism>
<keyword evidence="1" id="KW-0472">Membrane</keyword>
<evidence type="ECO:0000313" key="2">
    <source>
        <dbReference type="EMBL" id="CAB3289363.1"/>
    </source>
</evidence>